<evidence type="ECO:0000313" key="8">
    <source>
        <dbReference type="EMBL" id="KAL3510375.1"/>
    </source>
</evidence>
<keyword evidence="4 7" id="KW-1133">Transmembrane helix</keyword>
<feature type="compositionally biased region" description="Basic residues" evidence="6">
    <location>
        <begin position="45"/>
        <end position="55"/>
    </location>
</feature>
<comment type="subcellular location">
    <subcellularLocation>
        <location evidence="1">Membrane</location>
        <topology evidence="1">Multi-pass membrane protein</topology>
    </subcellularLocation>
</comment>
<evidence type="ECO:0000256" key="1">
    <source>
        <dbReference type="ARBA" id="ARBA00004141"/>
    </source>
</evidence>
<evidence type="ECO:0000256" key="2">
    <source>
        <dbReference type="ARBA" id="ARBA00008803"/>
    </source>
</evidence>
<evidence type="ECO:0000256" key="7">
    <source>
        <dbReference type="SAM" id="Phobius"/>
    </source>
</evidence>
<reference evidence="8 9" key="1">
    <citation type="submission" date="2024-11" db="EMBL/GenBank/DDBJ databases">
        <title>A near-complete genome assembly of Cinchona calisaya.</title>
        <authorList>
            <person name="Lian D.C."/>
            <person name="Zhao X.W."/>
            <person name="Wei L."/>
        </authorList>
    </citation>
    <scope>NUCLEOTIDE SEQUENCE [LARGE SCALE GENOMIC DNA]</scope>
    <source>
        <tissue evidence="8">Nenye</tissue>
    </source>
</reference>
<feature type="region of interest" description="Disordered" evidence="6">
    <location>
        <begin position="138"/>
        <end position="169"/>
    </location>
</feature>
<protein>
    <submittedName>
        <fullName evidence="8">Uncharacterized protein</fullName>
    </submittedName>
</protein>
<sequence>MPLRSSERKLSFNTLTTFDAQSDDSVSISRLISDPSSILPIDAAKKKKKRKKTKKSTNFGDDKVADRDGEAIGLRTDGFRVSDNKNSYTMVETSRPSVVVPEVLPEVLRTVTHSPQLRQRNVNFVMNRESETEAVTSLGSAVESNGGDIERKSLNEDEAESKLPEPRRKLEKEESLDWKKLMADDLNDAYPLENSPMKYFLEEMYAGNSLRSTITLGNEKERTRVYDTIFQLPWRCELLIDVGFFVCLDSFLSLLTVMPARMIMMFFRLLKTRQFKRLSAAELSDIGCFIVLAIGVTLLQLADISLIYHMIRGQGTIKLYVVYNVLEIFDKLCQSFGGDVMQTLFTTADGLANCSLENLQEWHWRFIKDEALAVGSSNILV</sequence>
<proteinExistence type="inferred from homology"/>
<keyword evidence="3 7" id="KW-0812">Transmembrane</keyword>
<dbReference type="InterPro" id="IPR008010">
    <property type="entry name" value="Tatp1"/>
</dbReference>
<dbReference type="GO" id="GO:0016020">
    <property type="term" value="C:membrane"/>
    <property type="evidence" value="ECO:0007669"/>
    <property type="project" value="UniProtKB-SubCell"/>
</dbReference>
<dbReference type="PANTHER" id="PTHR13317">
    <property type="entry name" value="TRANSMEMBRANE ANTERIOR POSTERIOR TRANSFORMATION PROTEIN 1 HOMOLOG"/>
    <property type="match status" value="1"/>
</dbReference>
<feature type="transmembrane region" description="Helical" evidence="7">
    <location>
        <begin position="288"/>
        <end position="311"/>
    </location>
</feature>
<organism evidence="8 9">
    <name type="scientific">Cinchona calisaya</name>
    <dbReference type="NCBI Taxonomy" id="153742"/>
    <lineage>
        <taxon>Eukaryota</taxon>
        <taxon>Viridiplantae</taxon>
        <taxon>Streptophyta</taxon>
        <taxon>Embryophyta</taxon>
        <taxon>Tracheophyta</taxon>
        <taxon>Spermatophyta</taxon>
        <taxon>Magnoliopsida</taxon>
        <taxon>eudicotyledons</taxon>
        <taxon>Gunneridae</taxon>
        <taxon>Pentapetalae</taxon>
        <taxon>asterids</taxon>
        <taxon>lamiids</taxon>
        <taxon>Gentianales</taxon>
        <taxon>Rubiaceae</taxon>
        <taxon>Cinchonoideae</taxon>
        <taxon>Cinchoneae</taxon>
        <taxon>Cinchona</taxon>
    </lineage>
</organism>
<dbReference type="AlphaFoldDB" id="A0ABD2YW64"/>
<evidence type="ECO:0000256" key="3">
    <source>
        <dbReference type="ARBA" id="ARBA00022692"/>
    </source>
</evidence>
<feature type="compositionally biased region" description="Basic and acidic residues" evidence="6">
    <location>
        <begin position="148"/>
        <end position="169"/>
    </location>
</feature>
<comment type="caution">
    <text evidence="8">The sequence shown here is derived from an EMBL/GenBank/DDBJ whole genome shotgun (WGS) entry which is preliminary data.</text>
</comment>
<accession>A0ABD2YW64</accession>
<feature type="region of interest" description="Disordered" evidence="6">
    <location>
        <begin position="44"/>
        <end position="65"/>
    </location>
</feature>
<dbReference type="EMBL" id="JBJUIK010000012">
    <property type="protein sequence ID" value="KAL3510375.1"/>
    <property type="molecule type" value="Genomic_DNA"/>
</dbReference>
<evidence type="ECO:0000256" key="6">
    <source>
        <dbReference type="SAM" id="MobiDB-lite"/>
    </source>
</evidence>
<comment type="similarity">
    <text evidence="2">Belongs to the TAPT1 family.</text>
</comment>
<feature type="transmembrane region" description="Helical" evidence="7">
    <location>
        <begin position="242"/>
        <end position="267"/>
    </location>
</feature>
<dbReference type="Pfam" id="PF05346">
    <property type="entry name" value="DUF747"/>
    <property type="match status" value="1"/>
</dbReference>
<name>A0ABD2YW64_9GENT</name>
<dbReference type="Proteomes" id="UP001630127">
    <property type="component" value="Unassembled WGS sequence"/>
</dbReference>
<evidence type="ECO:0000256" key="5">
    <source>
        <dbReference type="ARBA" id="ARBA00023136"/>
    </source>
</evidence>
<dbReference type="PANTHER" id="PTHR13317:SF4">
    <property type="entry name" value="TRANSMEMBRANE ANTERIOR POSTERIOR TRANSFORMATION PROTEIN 1 HOMOLOG"/>
    <property type="match status" value="1"/>
</dbReference>
<gene>
    <name evidence="8" type="ORF">ACH5RR_029776</name>
</gene>
<evidence type="ECO:0000256" key="4">
    <source>
        <dbReference type="ARBA" id="ARBA00022989"/>
    </source>
</evidence>
<keyword evidence="5 7" id="KW-0472">Membrane</keyword>
<keyword evidence="9" id="KW-1185">Reference proteome</keyword>
<evidence type="ECO:0000313" key="9">
    <source>
        <dbReference type="Proteomes" id="UP001630127"/>
    </source>
</evidence>